<evidence type="ECO:0000313" key="8">
    <source>
        <dbReference type="Proteomes" id="UP000054408"/>
    </source>
</evidence>
<dbReference type="InterPro" id="IPR008139">
    <property type="entry name" value="SaposinB_dom"/>
</dbReference>
<comment type="similarity">
    <text evidence="5">Belongs to the metallophosphoesterase superfamily. Purple acid phosphatase family.</text>
</comment>
<dbReference type="InterPro" id="IPR008963">
    <property type="entry name" value="Purple_acid_Pase-like_N"/>
</dbReference>
<dbReference type="GO" id="GO:0016798">
    <property type="term" value="F:hydrolase activity, acting on glycosyl bonds"/>
    <property type="evidence" value="ECO:0007669"/>
    <property type="project" value="UniProtKB-KW"/>
</dbReference>
<gene>
    <name evidence="7" type="ORF">AMSG_05412</name>
</gene>
<name>A0A0L0DAM6_THETB</name>
<dbReference type="InterPro" id="IPR011001">
    <property type="entry name" value="Saposin-like"/>
</dbReference>
<evidence type="ECO:0000256" key="1">
    <source>
        <dbReference type="ARBA" id="ARBA00022729"/>
    </source>
</evidence>
<keyword evidence="4" id="KW-0326">Glycosidase</keyword>
<protein>
    <recommendedName>
        <fullName evidence="5">Purple acid phosphatase</fullName>
        <ecNumber evidence="5">3.1.3.2</ecNumber>
    </recommendedName>
</protein>
<dbReference type="SUPFAM" id="SSF56300">
    <property type="entry name" value="Metallo-dependent phosphatases"/>
    <property type="match status" value="1"/>
</dbReference>
<accession>A0A0L0DAM6</accession>
<dbReference type="InterPro" id="IPR004843">
    <property type="entry name" value="Calcineurin-like_PHP"/>
</dbReference>
<dbReference type="AlphaFoldDB" id="A0A0L0DAM6"/>
<keyword evidence="8" id="KW-1185">Reference proteome</keyword>
<dbReference type="InterPro" id="IPR025733">
    <property type="entry name" value="PAPs_C"/>
</dbReference>
<dbReference type="SMART" id="SM00741">
    <property type="entry name" value="SapB"/>
    <property type="match status" value="1"/>
</dbReference>
<dbReference type="SUPFAM" id="SSF49363">
    <property type="entry name" value="Purple acid phosphatase, N-terminal domain"/>
    <property type="match status" value="1"/>
</dbReference>
<dbReference type="Pfam" id="PF14008">
    <property type="entry name" value="Metallophos_C"/>
    <property type="match status" value="1"/>
</dbReference>
<feature type="signal peptide" evidence="5">
    <location>
        <begin position="1"/>
        <end position="20"/>
    </location>
</feature>
<keyword evidence="2" id="KW-1015">Disulfide bond</keyword>
<dbReference type="GO" id="GO:0003993">
    <property type="term" value="F:acid phosphatase activity"/>
    <property type="evidence" value="ECO:0007669"/>
    <property type="project" value="UniProtKB-EC"/>
</dbReference>
<dbReference type="Pfam" id="PF00149">
    <property type="entry name" value="Metallophos"/>
    <property type="match status" value="1"/>
</dbReference>
<dbReference type="STRING" id="461836.A0A0L0DAM6"/>
<proteinExistence type="inferred from homology"/>
<dbReference type="InterPro" id="IPR015914">
    <property type="entry name" value="PAPs_N"/>
</dbReference>
<evidence type="ECO:0000256" key="5">
    <source>
        <dbReference type="RuleBase" id="RU361203"/>
    </source>
</evidence>
<evidence type="ECO:0000259" key="6">
    <source>
        <dbReference type="PROSITE" id="PS50015"/>
    </source>
</evidence>
<evidence type="ECO:0000313" key="7">
    <source>
        <dbReference type="EMBL" id="KNC49409.1"/>
    </source>
</evidence>
<organism evidence="7 8">
    <name type="scientific">Thecamonas trahens ATCC 50062</name>
    <dbReference type="NCBI Taxonomy" id="461836"/>
    <lineage>
        <taxon>Eukaryota</taxon>
        <taxon>Apusozoa</taxon>
        <taxon>Apusomonadida</taxon>
        <taxon>Apusomonadidae</taxon>
        <taxon>Thecamonas</taxon>
    </lineage>
</organism>
<dbReference type="Gene3D" id="3.60.21.10">
    <property type="match status" value="1"/>
</dbReference>
<dbReference type="SUPFAM" id="SSF47862">
    <property type="entry name" value="Saposin"/>
    <property type="match status" value="1"/>
</dbReference>
<keyword evidence="3" id="KW-0325">Glycoprotein</keyword>
<evidence type="ECO:0000256" key="2">
    <source>
        <dbReference type="ARBA" id="ARBA00023157"/>
    </source>
</evidence>
<dbReference type="Proteomes" id="UP000054408">
    <property type="component" value="Unassembled WGS sequence"/>
</dbReference>
<dbReference type="Gene3D" id="2.60.40.380">
    <property type="entry name" value="Purple acid phosphatase-like, N-terminal"/>
    <property type="match status" value="1"/>
</dbReference>
<dbReference type="InterPro" id="IPR041792">
    <property type="entry name" value="MPP_PAP"/>
</dbReference>
<dbReference type="GO" id="GO:0046872">
    <property type="term" value="F:metal ion binding"/>
    <property type="evidence" value="ECO:0007669"/>
    <property type="project" value="InterPro"/>
</dbReference>
<evidence type="ECO:0000256" key="3">
    <source>
        <dbReference type="ARBA" id="ARBA00023180"/>
    </source>
</evidence>
<sequence>MAVALSVLAPLLAAAPVVVPADDALRLALGGIDSSIGAQQASNTSSECDVCLALVDTFAARLLDNATRDDATRELDALCGKLLGELHRLCDDLAAALDGAIWGWANEASFATVICAEVKVCEYACCQPGGLPEQVHLSLQPLHNGSGAMGIRATWATLPPIDAAVIAWGLSPADLGSTVSATRYTHSSGGWKGWLYTGVMAHLPPGARVYYKVGAPGRFSPVFHFRVPGARSATARGMALLFIGDMGILHSAPTMAALADEVATGEWDALLFNGDISYMDGSLPLLDEYLRRMERVLAYLPAVYSPGNHDCPYKFEPYLKVFPFDGPGEPPLYYSLDLGFLHITVLATDYPNNDPIWPDGTFGFAPGTPQHAWIEADLASPAAAAAAWRFTLGHRPFLCSSTSNGDWADCFGHAPLYREWLEPAMHAAGVDLALQSHQHAYERSYPSLDGKLVSTSYASPNATVYIVNGAAGNIEGHAPTFVSPPLPFSAARNGTVYGYARMWLSAPDASPASLRFEFVAADSRAVIDSFVLTKLPSE</sequence>
<comment type="catalytic activity">
    <reaction evidence="5">
        <text>a phosphate monoester + H2O = an alcohol + phosphate</text>
        <dbReference type="Rhea" id="RHEA:15017"/>
        <dbReference type="ChEBI" id="CHEBI:15377"/>
        <dbReference type="ChEBI" id="CHEBI:30879"/>
        <dbReference type="ChEBI" id="CHEBI:43474"/>
        <dbReference type="ChEBI" id="CHEBI:67140"/>
        <dbReference type="EC" id="3.1.3.2"/>
    </reaction>
</comment>
<feature type="chain" id="PRO_5005394100" description="Purple acid phosphatase" evidence="5">
    <location>
        <begin position="21"/>
        <end position="538"/>
    </location>
</feature>
<keyword evidence="5" id="KW-0378">Hydrolase</keyword>
<dbReference type="eggNOG" id="KOG1378">
    <property type="taxonomic scope" value="Eukaryota"/>
</dbReference>
<dbReference type="EMBL" id="GL349455">
    <property type="protein sequence ID" value="KNC49409.1"/>
    <property type="molecule type" value="Genomic_DNA"/>
</dbReference>
<feature type="domain" description="Saposin B-type" evidence="6">
    <location>
        <begin position="44"/>
        <end position="125"/>
    </location>
</feature>
<dbReference type="CDD" id="cd00839">
    <property type="entry name" value="MPP_PAPs"/>
    <property type="match status" value="1"/>
</dbReference>
<dbReference type="RefSeq" id="XP_013757833.1">
    <property type="nucleotide sequence ID" value="XM_013902379.1"/>
</dbReference>
<dbReference type="OrthoDB" id="45007at2759"/>
<dbReference type="GeneID" id="25564835"/>
<evidence type="ECO:0000256" key="4">
    <source>
        <dbReference type="ARBA" id="ARBA00023295"/>
    </source>
</evidence>
<dbReference type="Gene3D" id="1.10.225.10">
    <property type="entry name" value="Saposin-like"/>
    <property type="match status" value="1"/>
</dbReference>
<keyword evidence="1 5" id="KW-0732">Signal</keyword>
<dbReference type="PANTHER" id="PTHR45867">
    <property type="entry name" value="PURPLE ACID PHOSPHATASE"/>
    <property type="match status" value="1"/>
</dbReference>
<dbReference type="Pfam" id="PF16656">
    <property type="entry name" value="Pur_ac_phosph_N"/>
    <property type="match status" value="1"/>
</dbReference>
<dbReference type="EC" id="3.1.3.2" evidence="5"/>
<dbReference type="PANTHER" id="PTHR45867:SF3">
    <property type="entry name" value="ACID PHOSPHATASE TYPE 7"/>
    <property type="match status" value="1"/>
</dbReference>
<reference evidence="7 8" key="1">
    <citation type="submission" date="2010-05" db="EMBL/GenBank/DDBJ databases">
        <title>The Genome Sequence of Thecamonas trahens ATCC 50062.</title>
        <authorList>
            <consortium name="The Broad Institute Genome Sequencing Platform"/>
            <person name="Russ C."/>
            <person name="Cuomo C."/>
            <person name="Shea T."/>
            <person name="Young S.K."/>
            <person name="Zeng Q."/>
            <person name="Koehrsen M."/>
            <person name="Haas B."/>
            <person name="Borodovsky M."/>
            <person name="Guigo R."/>
            <person name="Alvarado L."/>
            <person name="Berlin A."/>
            <person name="Bochicchio J."/>
            <person name="Borenstein D."/>
            <person name="Chapman S."/>
            <person name="Chen Z."/>
            <person name="Freedman E."/>
            <person name="Gellesch M."/>
            <person name="Goldberg J."/>
            <person name="Griggs A."/>
            <person name="Gujja S."/>
            <person name="Heilman E."/>
            <person name="Heiman D."/>
            <person name="Hepburn T."/>
            <person name="Howarth C."/>
            <person name="Jen D."/>
            <person name="Larson L."/>
            <person name="Mehta T."/>
            <person name="Park D."/>
            <person name="Pearson M."/>
            <person name="Roberts A."/>
            <person name="Saif S."/>
            <person name="Shenoy N."/>
            <person name="Sisk P."/>
            <person name="Stolte C."/>
            <person name="Sykes S."/>
            <person name="Thomson T."/>
            <person name="Walk T."/>
            <person name="White J."/>
            <person name="Yandava C."/>
            <person name="Burger G."/>
            <person name="Gray M.W."/>
            <person name="Holland P.W.H."/>
            <person name="King N."/>
            <person name="Lang F.B.F."/>
            <person name="Roger A.J."/>
            <person name="Ruiz-Trillo I."/>
            <person name="Lander E."/>
            <person name="Nusbaum C."/>
        </authorList>
    </citation>
    <scope>NUCLEOTIDE SEQUENCE [LARGE SCALE GENOMIC DNA]</scope>
    <source>
        <strain evidence="7 8">ATCC 50062</strain>
    </source>
</reference>
<dbReference type="OMA" id="FTNRFHM"/>
<dbReference type="PROSITE" id="PS50015">
    <property type="entry name" value="SAP_B"/>
    <property type="match status" value="1"/>
</dbReference>
<dbReference type="InterPro" id="IPR029052">
    <property type="entry name" value="Metallo-depent_PP-like"/>
</dbReference>